<reference evidence="2 3" key="1">
    <citation type="submission" date="2021-03" db="EMBL/GenBank/DDBJ databases">
        <title>Genomic Encyclopedia of Type Strains, Phase IV (KMG-IV): sequencing the most valuable type-strain genomes for metagenomic binning, comparative biology and taxonomic classification.</title>
        <authorList>
            <person name="Goeker M."/>
        </authorList>
    </citation>
    <scope>NUCLEOTIDE SEQUENCE [LARGE SCALE GENOMIC DNA]</scope>
    <source>
        <strain evidence="2 3">DSM 24004</strain>
    </source>
</reference>
<protein>
    <submittedName>
        <fullName evidence="2">CubicO group peptidase (Beta-lactamase class C family)</fullName>
    </submittedName>
</protein>
<accession>A0ABS4GG02</accession>
<sequence length="472" mass="52803">MYDTKKFDDYLKKLFEEKEYPSLAICIRGPEGIIFEKGYGYCDMEKSRPANVNTIYGIASMSKSMTTLACAILETEGKLSFSDPVIKYFPQFSIPGTPKESVTLRHLAMHTAGIPPIPPLEWSIAMNTSERSTETSRKLRESAPNKMSTIEDIIDYIANSGAYEPLGAPGECMSYSNDAYAMLSYVVDQAAGMPLEEFLKERIFKPLGMTRSVLDLDGKEAIALANGNIADLFDLDDNENLYTDQIWSILPPYRGCACVKSTAIDITKYYQMLSQNGKFEGKQIIDSKAVEILIGREFPETRYPFYCFGLNKRLKNGKVICEHSGGLHGVSTYGGLIMGGYSMTALCNQGDVTTEPFIWACYNLILGLPLDASHAFAIPSGKKFSMPKAVVGTYISREAVPSYCIVTTDEDGNLFANYYDENLVLYYCEETLFSARTVDDPDVQRTTMRFLIRNGKAWGVRCYTRVFQKINE</sequence>
<dbReference type="Pfam" id="PF00144">
    <property type="entry name" value="Beta-lactamase"/>
    <property type="match status" value="1"/>
</dbReference>
<dbReference type="EMBL" id="JAGGKS010000006">
    <property type="protein sequence ID" value="MBP1926310.1"/>
    <property type="molecule type" value="Genomic_DNA"/>
</dbReference>
<dbReference type="RefSeq" id="WP_209512046.1">
    <property type="nucleotide sequence ID" value="NZ_JAGGKS010000006.1"/>
</dbReference>
<proteinExistence type="predicted"/>
<dbReference type="SUPFAM" id="SSF56601">
    <property type="entry name" value="beta-lactamase/transpeptidase-like"/>
    <property type="match status" value="1"/>
</dbReference>
<dbReference type="InterPro" id="IPR001466">
    <property type="entry name" value="Beta-lactam-related"/>
</dbReference>
<evidence type="ECO:0000313" key="3">
    <source>
        <dbReference type="Proteomes" id="UP001519342"/>
    </source>
</evidence>
<evidence type="ECO:0000313" key="2">
    <source>
        <dbReference type="EMBL" id="MBP1926310.1"/>
    </source>
</evidence>
<dbReference type="InterPro" id="IPR050491">
    <property type="entry name" value="AmpC-like"/>
</dbReference>
<name>A0ABS4GG02_9FIRM</name>
<dbReference type="PANTHER" id="PTHR46825">
    <property type="entry name" value="D-ALANYL-D-ALANINE-CARBOXYPEPTIDASE/ENDOPEPTIDASE AMPH"/>
    <property type="match status" value="1"/>
</dbReference>
<organism evidence="2 3">
    <name type="scientific">Sedimentibacter acidaminivorans</name>
    <dbReference type="NCBI Taxonomy" id="913099"/>
    <lineage>
        <taxon>Bacteria</taxon>
        <taxon>Bacillati</taxon>
        <taxon>Bacillota</taxon>
        <taxon>Tissierellia</taxon>
        <taxon>Sedimentibacter</taxon>
    </lineage>
</organism>
<keyword evidence="3" id="KW-1185">Reference proteome</keyword>
<comment type="caution">
    <text evidence="2">The sequence shown here is derived from an EMBL/GenBank/DDBJ whole genome shotgun (WGS) entry which is preliminary data.</text>
</comment>
<dbReference type="Gene3D" id="3.40.710.10">
    <property type="entry name" value="DD-peptidase/beta-lactamase superfamily"/>
    <property type="match status" value="1"/>
</dbReference>
<dbReference type="Proteomes" id="UP001519342">
    <property type="component" value="Unassembled WGS sequence"/>
</dbReference>
<feature type="domain" description="Beta-lactamase-related" evidence="1">
    <location>
        <begin position="7"/>
        <end position="334"/>
    </location>
</feature>
<dbReference type="InterPro" id="IPR012338">
    <property type="entry name" value="Beta-lactam/transpept-like"/>
</dbReference>
<dbReference type="PANTHER" id="PTHR46825:SF9">
    <property type="entry name" value="BETA-LACTAMASE-RELATED DOMAIN-CONTAINING PROTEIN"/>
    <property type="match status" value="1"/>
</dbReference>
<evidence type="ECO:0000259" key="1">
    <source>
        <dbReference type="Pfam" id="PF00144"/>
    </source>
</evidence>
<gene>
    <name evidence="2" type="ORF">J2Z76_002175</name>
</gene>